<evidence type="ECO:0000313" key="1">
    <source>
        <dbReference type="EMBL" id="TMW65141.1"/>
    </source>
</evidence>
<dbReference type="InterPro" id="IPR032675">
    <property type="entry name" value="LRR_dom_sf"/>
</dbReference>
<dbReference type="SUPFAM" id="SSF52047">
    <property type="entry name" value="RNI-like"/>
    <property type="match status" value="1"/>
</dbReference>
<organism evidence="1 2">
    <name type="scientific">Pythium oligandrum</name>
    <name type="common">Mycoparasitic fungus</name>
    <dbReference type="NCBI Taxonomy" id="41045"/>
    <lineage>
        <taxon>Eukaryota</taxon>
        <taxon>Sar</taxon>
        <taxon>Stramenopiles</taxon>
        <taxon>Oomycota</taxon>
        <taxon>Peronosporomycetes</taxon>
        <taxon>Pythiales</taxon>
        <taxon>Pythiaceae</taxon>
        <taxon>Pythium</taxon>
    </lineage>
</organism>
<gene>
    <name evidence="1" type="ORF">Poli38472_009308</name>
</gene>
<protein>
    <submittedName>
        <fullName evidence="1">Uncharacterized protein</fullName>
    </submittedName>
</protein>
<comment type="caution">
    <text evidence="1">The sequence shown here is derived from an EMBL/GenBank/DDBJ whole genome shotgun (WGS) entry which is preliminary data.</text>
</comment>
<keyword evidence="2" id="KW-1185">Reference proteome</keyword>
<dbReference type="AlphaFoldDB" id="A0A8K1CM06"/>
<dbReference type="Gene3D" id="3.80.10.10">
    <property type="entry name" value="Ribonuclease Inhibitor"/>
    <property type="match status" value="1"/>
</dbReference>
<dbReference type="OrthoDB" id="129194at2759"/>
<sequence length="560" mass="62818">MAATSRVRQEWEATKIPVCICLMHRKKDDVEAVVKHLLTLYQARSTCQEGMESPFQADVVELRYREDLTTRLPHPMSNWLQELSAVGLALRWINSDELLDGQVAVSAITGASNTCIQANSTYSQGAQVMKIKMDGTENCKAKCMGLMHSRRVEQVTLDTWLTGMNGVVWSKWYWLLYSLFHASATHSIRSLKIYDMGFSTADLQRFRELFQAPQPLQVMYPRVQQSATLKTGSFVVLNNKSRIYFDQHRRDEDEYVMASSIETPFRVIGATGDMTSILVPCYGECWVRTSDIVSTHPDPFESDPEKQWNLTSHGITHLEVVYNEAQPPSEILDVLELIGQPVTSISIDLPGFSGAEAFDLDNLWLFCPNLTELSLKGVCLDSLDIFLQAYETGVCCLTSLEILGCDVLAQDSVASFTTALGDPSTAISRTLTHLRISLAEQYDEESGVTDDEVAQLFLSALQTNKRLSLLELQVNEEVLDETYADEFEALNGSYLNYVCNPLSLRTMCGFLSVIKHAQREVKDGPLAHMDAFVLSRIIRMAAEPGRRSVVLAERSHFFGQ</sequence>
<dbReference type="EMBL" id="SPLM01000038">
    <property type="protein sequence ID" value="TMW65141.1"/>
    <property type="molecule type" value="Genomic_DNA"/>
</dbReference>
<proteinExistence type="predicted"/>
<dbReference type="Proteomes" id="UP000794436">
    <property type="component" value="Unassembled WGS sequence"/>
</dbReference>
<name>A0A8K1CM06_PYTOL</name>
<reference evidence="1" key="1">
    <citation type="submission" date="2019-03" db="EMBL/GenBank/DDBJ databases">
        <title>Long read genome sequence of the mycoparasitic Pythium oligandrum ATCC 38472 isolated from sugarbeet rhizosphere.</title>
        <authorList>
            <person name="Gaulin E."/>
        </authorList>
    </citation>
    <scope>NUCLEOTIDE SEQUENCE</scope>
    <source>
        <strain evidence="1">ATCC 38472_TT</strain>
    </source>
</reference>
<evidence type="ECO:0000313" key="2">
    <source>
        <dbReference type="Proteomes" id="UP000794436"/>
    </source>
</evidence>
<accession>A0A8K1CM06</accession>